<dbReference type="SUPFAM" id="SSF117281">
    <property type="entry name" value="Kelch motif"/>
    <property type="match status" value="1"/>
</dbReference>
<dbReference type="STRING" id="1555241.A0A4P9X6Q4"/>
<evidence type="ECO:0000256" key="2">
    <source>
        <dbReference type="ARBA" id="ARBA00022737"/>
    </source>
</evidence>
<name>A0A4P9X6Q4_9FUNG</name>
<protein>
    <recommendedName>
        <fullName evidence="3">F5/8 type C domain-containing protein</fullName>
    </recommendedName>
</protein>
<sequence length="748" mass="83573">MPTPCAGGRALSVLDQVGKFKTGPVTYKIHSWSSYSPPSYHPNNILVDNPEDQSSRWSSGNESPDQFLILELDATALLSGITFGKHHRPHMFNLRQFKVFASLDGQHWAEMLHTGLRNDAEPETFSLLHIAQPVAQPVRFLKIAPWLSWGANFSFSVWYVALRGTTDPAIVQRVVAQYHSYHEREAVRLCLKHFRRRGDTDLVRLISERTHVALDDPFLADLRAQLVVHGDFGAVESLLEHALAQGYFAEYLSAASYEPHWQQILPDDPRMATPPPRGGHQLCVDSDAGQVYLLGGWNGRKELADFWVYTEATNTWHCLSENTAADGGPSGRSCHKVVFEPRRRHIYVMGRYIEPDARRTESLDCDFWRYDIAAARWKCISPNTASSGGPELLFDHQMVVDVEKDTIYVYGGRLIQTTGNIYSGMYTFHIPTGTWRRIKLSGLKSRIGHSMLLNPIKREIYIFAGQHYKDQLSDLHVFDIDTEQVMELTRSYSQPEGPEPGFTQRASLDAEKGELYVLSVVMKDTVTHSELSGNNLWLCRLATGQWSRIEPAPALDPSVARLQGQGGAADPAAPNAPCPRFAHHLIYDPRTRTQYLFGGNPGKTGRPILRLDDFWRLRLERPAASHVLARAVFRVRRQRFREMARNAAAAAATAAAAGEGALTYLQNEVRLALDPTDAPAQRIFRHLATELFLPPASPAASAASAAAAAPADAGASLTQQERLALYNELLRFFPVAMREPDAHLTDLV</sequence>
<evidence type="ECO:0000313" key="4">
    <source>
        <dbReference type="EMBL" id="RKP00858.1"/>
    </source>
</evidence>
<dbReference type="PROSITE" id="PS50022">
    <property type="entry name" value="FA58C_3"/>
    <property type="match status" value="1"/>
</dbReference>
<evidence type="ECO:0000313" key="5">
    <source>
        <dbReference type="Proteomes" id="UP000274922"/>
    </source>
</evidence>
<dbReference type="SUPFAM" id="SSF49785">
    <property type="entry name" value="Galactose-binding domain-like"/>
    <property type="match status" value="1"/>
</dbReference>
<gene>
    <name evidence="4" type="ORF">CXG81DRAFT_12720</name>
</gene>
<keyword evidence="1" id="KW-0880">Kelch repeat</keyword>
<dbReference type="InterPro" id="IPR008979">
    <property type="entry name" value="Galactose-bd-like_sf"/>
</dbReference>
<feature type="domain" description="F5/8 type C" evidence="3">
    <location>
        <begin position="12"/>
        <end position="162"/>
    </location>
</feature>
<dbReference type="PANTHER" id="PTHR15526:SF5">
    <property type="entry name" value="MUSKELIN"/>
    <property type="match status" value="1"/>
</dbReference>
<dbReference type="Proteomes" id="UP000274922">
    <property type="component" value="Unassembled WGS sequence"/>
</dbReference>
<dbReference type="Pfam" id="PF24681">
    <property type="entry name" value="Kelch_KLHDC2_KLHL20_DRC7"/>
    <property type="match status" value="1"/>
</dbReference>
<dbReference type="PANTHER" id="PTHR15526">
    <property type="entry name" value="MUSKELIN"/>
    <property type="match status" value="1"/>
</dbReference>
<accession>A0A4P9X6Q4</accession>
<keyword evidence="5" id="KW-1185">Reference proteome</keyword>
<organism evidence="4 5">
    <name type="scientific">Caulochytrium protostelioides</name>
    <dbReference type="NCBI Taxonomy" id="1555241"/>
    <lineage>
        <taxon>Eukaryota</taxon>
        <taxon>Fungi</taxon>
        <taxon>Fungi incertae sedis</taxon>
        <taxon>Chytridiomycota</taxon>
        <taxon>Chytridiomycota incertae sedis</taxon>
        <taxon>Chytridiomycetes</taxon>
        <taxon>Caulochytriales</taxon>
        <taxon>Caulochytriaceae</taxon>
        <taxon>Caulochytrium</taxon>
    </lineage>
</organism>
<dbReference type="Pfam" id="PF06588">
    <property type="entry name" value="Muskelin_N"/>
    <property type="match status" value="1"/>
</dbReference>
<keyword evidence="2" id="KW-0677">Repeat</keyword>
<dbReference type="InterPro" id="IPR000421">
    <property type="entry name" value="FA58C"/>
</dbReference>
<evidence type="ECO:0000259" key="3">
    <source>
        <dbReference type="PROSITE" id="PS50022"/>
    </source>
</evidence>
<dbReference type="Gene3D" id="2.120.10.80">
    <property type="entry name" value="Kelch-type beta propeller"/>
    <property type="match status" value="2"/>
</dbReference>
<dbReference type="Gene3D" id="2.60.120.260">
    <property type="entry name" value="Galactose-binding domain-like"/>
    <property type="match status" value="1"/>
</dbReference>
<reference evidence="5" key="1">
    <citation type="journal article" date="2018" name="Nat. Microbiol.">
        <title>Leveraging single-cell genomics to expand the fungal tree of life.</title>
        <authorList>
            <person name="Ahrendt S.R."/>
            <person name="Quandt C.A."/>
            <person name="Ciobanu D."/>
            <person name="Clum A."/>
            <person name="Salamov A."/>
            <person name="Andreopoulos B."/>
            <person name="Cheng J.F."/>
            <person name="Woyke T."/>
            <person name="Pelin A."/>
            <person name="Henrissat B."/>
            <person name="Reynolds N.K."/>
            <person name="Benny G.L."/>
            <person name="Smith M.E."/>
            <person name="James T.Y."/>
            <person name="Grigoriev I.V."/>
        </authorList>
    </citation>
    <scope>NUCLEOTIDE SEQUENCE [LARGE SCALE GENOMIC DNA]</scope>
    <source>
        <strain evidence="5">ATCC 52028</strain>
    </source>
</reference>
<dbReference type="AlphaFoldDB" id="A0A4P9X6Q4"/>
<evidence type="ECO:0000256" key="1">
    <source>
        <dbReference type="ARBA" id="ARBA00022441"/>
    </source>
</evidence>
<proteinExistence type="predicted"/>
<dbReference type="InterPro" id="IPR015915">
    <property type="entry name" value="Kelch-typ_b-propeller"/>
</dbReference>
<dbReference type="GO" id="GO:0005737">
    <property type="term" value="C:cytoplasm"/>
    <property type="evidence" value="ECO:0007669"/>
    <property type="project" value="TreeGrafter"/>
</dbReference>
<dbReference type="InterPro" id="IPR010565">
    <property type="entry name" value="Muskelin_N"/>
</dbReference>
<dbReference type="OrthoDB" id="10052615at2759"/>
<dbReference type="EMBL" id="ML014195">
    <property type="protein sequence ID" value="RKP00858.1"/>
    <property type="molecule type" value="Genomic_DNA"/>
</dbReference>
<dbReference type="InterPro" id="IPR052456">
    <property type="entry name" value="CTLH_complex_component"/>
</dbReference>